<dbReference type="Proteomes" id="UP000095287">
    <property type="component" value="Unplaced"/>
</dbReference>
<accession>A0A1I7ZDQ8</accession>
<proteinExistence type="predicted"/>
<dbReference type="WBParaSite" id="L893_g25326.t1">
    <property type="protein sequence ID" value="L893_g25326.t1"/>
    <property type="gene ID" value="L893_g25326"/>
</dbReference>
<organism evidence="1 2">
    <name type="scientific">Steinernema glaseri</name>
    <dbReference type="NCBI Taxonomy" id="37863"/>
    <lineage>
        <taxon>Eukaryota</taxon>
        <taxon>Metazoa</taxon>
        <taxon>Ecdysozoa</taxon>
        <taxon>Nematoda</taxon>
        <taxon>Chromadorea</taxon>
        <taxon>Rhabditida</taxon>
        <taxon>Tylenchina</taxon>
        <taxon>Panagrolaimomorpha</taxon>
        <taxon>Strongyloidoidea</taxon>
        <taxon>Steinernematidae</taxon>
        <taxon>Steinernema</taxon>
    </lineage>
</organism>
<sequence length="116" mass="13427">MRYCYFYFCLQQKKLESTKKDLTLEVYLSTVFNRRSLNPRSLAFVDVYVDFLLHFSSLSQKDLALEYKRPTSPQGALGPVPTWIIRIAGVSWSGFVRVHTVLLSLLLVDRVRLSAH</sequence>
<evidence type="ECO:0000313" key="1">
    <source>
        <dbReference type="Proteomes" id="UP000095287"/>
    </source>
</evidence>
<dbReference type="AlphaFoldDB" id="A0A1I7ZDQ8"/>
<reference evidence="2" key="1">
    <citation type="submission" date="2016-11" db="UniProtKB">
        <authorList>
            <consortium name="WormBaseParasite"/>
        </authorList>
    </citation>
    <scope>IDENTIFICATION</scope>
</reference>
<name>A0A1I7ZDQ8_9BILA</name>
<evidence type="ECO:0000313" key="2">
    <source>
        <dbReference type="WBParaSite" id="L893_g25326.t1"/>
    </source>
</evidence>
<protein>
    <submittedName>
        <fullName evidence="2">Uncharacterized protein</fullName>
    </submittedName>
</protein>
<keyword evidence="1" id="KW-1185">Reference proteome</keyword>